<accession>A0A0S7XPW7</accession>
<feature type="non-terminal residue" evidence="1">
    <location>
        <position position="1"/>
    </location>
</feature>
<evidence type="ECO:0008006" key="3">
    <source>
        <dbReference type="Google" id="ProtNLM"/>
    </source>
</evidence>
<evidence type="ECO:0000313" key="2">
    <source>
        <dbReference type="Proteomes" id="UP000051861"/>
    </source>
</evidence>
<dbReference type="EMBL" id="LIZX01000178">
    <property type="protein sequence ID" value="KPJ64533.1"/>
    <property type="molecule type" value="Genomic_DNA"/>
</dbReference>
<comment type="caution">
    <text evidence="1">The sequence shown here is derived from an EMBL/GenBank/DDBJ whole genome shotgun (WGS) entry which is preliminary data.</text>
</comment>
<sequence>ARIFRERDWQEIDGAIMLEERKISKNWDWIDNRWIMLKDGKTEEFKLALRMYSAVELTMLLSNSGFNTIEVYGDLAGAPYDHKAKRLVVVAHKAKAKV</sequence>
<proteinExistence type="predicted"/>
<organism evidence="1 2">
    <name type="scientific">candidate division WOR-1 bacterium DG_54_3</name>
    <dbReference type="NCBI Taxonomy" id="1703775"/>
    <lineage>
        <taxon>Bacteria</taxon>
        <taxon>Bacillati</taxon>
        <taxon>Saganbacteria</taxon>
    </lineage>
</organism>
<gene>
    <name evidence="1" type="ORF">AMJ44_12690</name>
</gene>
<reference evidence="1 2" key="1">
    <citation type="journal article" date="2015" name="Microbiome">
        <title>Genomic resolution of linkages in carbon, nitrogen, and sulfur cycling among widespread estuary sediment bacteria.</title>
        <authorList>
            <person name="Baker B.J."/>
            <person name="Lazar C.S."/>
            <person name="Teske A.P."/>
            <person name="Dick G.J."/>
        </authorList>
    </citation>
    <scope>NUCLEOTIDE SEQUENCE [LARGE SCALE GENOMIC DNA]</scope>
    <source>
        <strain evidence="1">DG_54_3</strain>
    </source>
</reference>
<evidence type="ECO:0000313" key="1">
    <source>
        <dbReference type="EMBL" id="KPJ64533.1"/>
    </source>
</evidence>
<protein>
    <recommendedName>
        <fullName evidence="3">Methyltransferase</fullName>
    </recommendedName>
</protein>
<name>A0A0S7XPW7_UNCSA</name>
<dbReference type="AlphaFoldDB" id="A0A0S7XPW7"/>
<dbReference type="Proteomes" id="UP000051861">
    <property type="component" value="Unassembled WGS sequence"/>
</dbReference>